<evidence type="ECO:0000313" key="3">
    <source>
        <dbReference type="Proteomes" id="UP000268623"/>
    </source>
</evidence>
<gene>
    <name evidence="2" type="ORF">D1O30_12220</name>
</gene>
<keyword evidence="1" id="KW-1133">Transmembrane helix</keyword>
<evidence type="ECO:0000256" key="1">
    <source>
        <dbReference type="SAM" id="Phobius"/>
    </source>
</evidence>
<sequence length="109" mass="12573">MHRLRVLIHTLVFPLSLYTVAGVMAAYFIWHGVNGQRGLKIGEEFEQKLEQLRFERNLLKLQRMHWESRLALIKGETVDADILEEEARKRLGRAHKNDVVIFLPAAGAP</sequence>
<dbReference type="Proteomes" id="UP000268623">
    <property type="component" value="Unassembled WGS sequence"/>
</dbReference>
<comment type="caution">
    <text evidence="2">The sequence shown here is derived from an EMBL/GenBank/DDBJ whole genome shotgun (WGS) entry which is preliminary data.</text>
</comment>
<feature type="transmembrane region" description="Helical" evidence="1">
    <location>
        <begin position="6"/>
        <end position="30"/>
    </location>
</feature>
<keyword evidence="3" id="KW-1185">Reference proteome</keyword>
<reference evidence="2 3" key="1">
    <citation type="submission" date="2018-08" db="EMBL/GenBank/DDBJ databases">
        <title>Genome sequence of Methylocystis hirsuta CSC1, a methanotroph able to accumulate PHAs.</title>
        <authorList>
            <person name="Bordel S."/>
            <person name="Rodriguez E."/>
            <person name="Gancedo J."/>
            <person name="Munoz R."/>
        </authorList>
    </citation>
    <scope>NUCLEOTIDE SEQUENCE [LARGE SCALE GENOMIC DNA]</scope>
    <source>
        <strain evidence="2 3">CSC1</strain>
    </source>
</reference>
<keyword evidence="1" id="KW-0472">Membrane</keyword>
<dbReference type="AlphaFoldDB" id="A0A3M9XRG1"/>
<organism evidence="2 3">
    <name type="scientific">Methylocystis hirsuta</name>
    <dbReference type="NCBI Taxonomy" id="369798"/>
    <lineage>
        <taxon>Bacteria</taxon>
        <taxon>Pseudomonadati</taxon>
        <taxon>Pseudomonadota</taxon>
        <taxon>Alphaproteobacteria</taxon>
        <taxon>Hyphomicrobiales</taxon>
        <taxon>Methylocystaceae</taxon>
        <taxon>Methylocystis</taxon>
    </lineage>
</organism>
<dbReference type="EMBL" id="QWDD01000001">
    <property type="protein sequence ID" value="RNJ50246.1"/>
    <property type="molecule type" value="Genomic_DNA"/>
</dbReference>
<dbReference type="OrthoDB" id="9815600at2"/>
<accession>A0A3M9XRG1</accession>
<proteinExistence type="predicted"/>
<evidence type="ECO:0000313" key="2">
    <source>
        <dbReference type="EMBL" id="RNJ50246.1"/>
    </source>
</evidence>
<name>A0A3M9XRG1_9HYPH</name>
<keyword evidence="1" id="KW-0812">Transmembrane</keyword>
<protein>
    <submittedName>
        <fullName evidence="2">Septum formation initiator family protein</fullName>
    </submittedName>
</protein>